<dbReference type="SUPFAM" id="SSF51905">
    <property type="entry name" value="FAD/NAD(P)-binding domain"/>
    <property type="match status" value="1"/>
</dbReference>
<dbReference type="Gene3D" id="3.50.50.60">
    <property type="entry name" value="FAD/NAD(P)-binding domain"/>
    <property type="match status" value="1"/>
</dbReference>
<dbReference type="InterPro" id="IPR050464">
    <property type="entry name" value="Zeta_carotene_desat/Oxidored"/>
</dbReference>
<reference evidence="3" key="1">
    <citation type="journal article" date="2019" name="Int. J. Syst. Evol. Microbiol.">
        <title>The Global Catalogue of Microorganisms (GCM) 10K type strain sequencing project: providing services to taxonomists for standard genome sequencing and annotation.</title>
        <authorList>
            <consortium name="The Broad Institute Genomics Platform"/>
            <consortium name="The Broad Institute Genome Sequencing Center for Infectious Disease"/>
            <person name="Wu L."/>
            <person name="Ma J."/>
        </authorList>
    </citation>
    <scope>NUCLEOTIDE SEQUENCE [LARGE SCALE GENOMIC DNA]</scope>
    <source>
        <strain evidence="3">JCM 16544</strain>
    </source>
</reference>
<evidence type="ECO:0000313" key="2">
    <source>
        <dbReference type="EMBL" id="GAA3629679.1"/>
    </source>
</evidence>
<dbReference type="PANTHER" id="PTHR42923">
    <property type="entry name" value="PROTOPORPHYRINOGEN OXIDASE"/>
    <property type="match status" value="1"/>
</dbReference>
<name>A0ABP7AD11_9MICO</name>
<sequence length="414" mass="41393">MPPSDGDRFVVVGGGIAGLVVARRLALAGRTVTLIDAGERLGGAVAPLTVAGVELDAGAESFATRSDAVPTLLHELGLHGDVVAPAAGSAWVHRADGRSVPLPAAGVLGIPADPGAADVRRAVGRVGAWRARIDRVLPARVGADAASVDALVRTRMGAGVADTLVAPVVRGVYSRDSRTMPVAVAAPRLPGLLRARGSLAAAVAALRADAPAGSLVGGLRGGMLRLSAALADDIARLGVDVRTGTAVTGIEPARAIAGDRELTGRVVLAASAPDAPPARPVTLVTLVVDAPALDAAPRGTGVLVAPGAGVAARALTHVTAKWTWVAEALPGRHVLRLSYDAAPKDAATTARSDAEAMLGVALPAPREVAVRTWSRAAHDARDLGMPRVGEAVAGTGLAAVVAHAESTASSLLAD</sequence>
<dbReference type="Proteomes" id="UP001501697">
    <property type="component" value="Unassembled WGS sequence"/>
</dbReference>
<accession>A0ABP7AD11</accession>
<dbReference type="Gene3D" id="1.10.3110.10">
    <property type="entry name" value="protoporphyrinogen ix oxidase, domain 3"/>
    <property type="match status" value="1"/>
</dbReference>
<dbReference type="SUPFAM" id="SSF54373">
    <property type="entry name" value="FAD-linked reductases, C-terminal domain"/>
    <property type="match status" value="1"/>
</dbReference>
<dbReference type="RefSeq" id="WP_344736848.1">
    <property type="nucleotide sequence ID" value="NZ_BAAAYU010000001.1"/>
</dbReference>
<organism evidence="2 3">
    <name type="scientific">Microbacterium awajiense</name>
    <dbReference type="NCBI Taxonomy" id="415214"/>
    <lineage>
        <taxon>Bacteria</taxon>
        <taxon>Bacillati</taxon>
        <taxon>Actinomycetota</taxon>
        <taxon>Actinomycetes</taxon>
        <taxon>Micrococcales</taxon>
        <taxon>Microbacteriaceae</taxon>
        <taxon>Microbacterium</taxon>
    </lineage>
</organism>
<dbReference type="InterPro" id="IPR036188">
    <property type="entry name" value="FAD/NAD-bd_sf"/>
</dbReference>
<keyword evidence="3" id="KW-1185">Reference proteome</keyword>
<proteinExistence type="predicted"/>
<gene>
    <name evidence="2" type="primary">hemG_1</name>
    <name evidence="2" type="ORF">GCM10022200_10490</name>
</gene>
<comment type="caution">
    <text evidence="2">The sequence shown here is derived from an EMBL/GenBank/DDBJ whole genome shotgun (WGS) entry which is preliminary data.</text>
</comment>
<feature type="domain" description="Amine oxidase" evidence="1">
    <location>
        <begin position="16"/>
        <end position="276"/>
    </location>
</feature>
<protein>
    <submittedName>
        <fullName evidence="2">Protoporphyrinogen oxidase</fullName>
    </submittedName>
</protein>
<dbReference type="PANTHER" id="PTHR42923:SF3">
    <property type="entry name" value="PROTOPORPHYRINOGEN OXIDASE"/>
    <property type="match status" value="1"/>
</dbReference>
<evidence type="ECO:0000313" key="3">
    <source>
        <dbReference type="Proteomes" id="UP001501697"/>
    </source>
</evidence>
<dbReference type="Pfam" id="PF01593">
    <property type="entry name" value="Amino_oxidase"/>
    <property type="match status" value="1"/>
</dbReference>
<dbReference type="Gene3D" id="3.90.660.20">
    <property type="entry name" value="Protoporphyrinogen oxidase, mitochondrial, domain 2"/>
    <property type="match status" value="1"/>
</dbReference>
<dbReference type="EMBL" id="BAAAYU010000001">
    <property type="protein sequence ID" value="GAA3629679.1"/>
    <property type="molecule type" value="Genomic_DNA"/>
</dbReference>
<dbReference type="InterPro" id="IPR002937">
    <property type="entry name" value="Amino_oxidase"/>
</dbReference>
<evidence type="ECO:0000259" key="1">
    <source>
        <dbReference type="Pfam" id="PF01593"/>
    </source>
</evidence>